<dbReference type="SUPFAM" id="SSF49464">
    <property type="entry name" value="Carboxypeptidase regulatory domain-like"/>
    <property type="match status" value="1"/>
</dbReference>
<dbReference type="EMBL" id="JAPOHD010000002">
    <property type="protein sequence ID" value="MCY1718813.1"/>
    <property type="molecule type" value="Genomic_DNA"/>
</dbReference>
<name>A0A9X3J3Z3_9BACT</name>
<reference evidence="1" key="1">
    <citation type="submission" date="2022-11" db="EMBL/GenBank/DDBJ databases">
        <title>Marilongibacter aestuarii gen. nov., sp. nov., isolated from tidal flat sediment.</title>
        <authorList>
            <person name="Jiayan W."/>
        </authorList>
    </citation>
    <scope>NUCLEOTIDE SEQUENCE</scope>
    <source>
        <strain evidence="1">Z1-6</strain>
    </source>
</reference>
<accession>A0A9X3J3Z3</accession>
<dbReference type="Proteomes" id="UP001145087">
    <property type="component" value="Unassembled WGS sequence"/>
</dbReference>
<organism evidence="1 2">
    <name type="scientific">Draconibacterium aestuarii</name>
    <dbReference type="NCBI Taxonomy" id="2998507"/>
    <lineage>
        <taxon>Bacteria</taxon>
        <taxon>Pseudomonadati</taxon>
        <taxon>Bacteroidota</taxon>
        <taxon>Bacteroidia</taxon>
        <taxon>Marinilabiliales</taxon>
        <taxon>Prolixibacteraceae</taxon>
        <taxon>Draconibacterium</taxon>
    </lineage>
</organism>
<protein>
    <recommendedName>
        <fullName evidence="3">Carboxypeptidase-like regulatory domain-containing protein</fullName>
    </recommendedName>
</protein>
<proteinExistence type="predicted"/>
<comment type="caution">
    <text evidence="1">The sequence shown here is derived from an EMBL/GenBank/DDBJ whole genome shotgun (WGS) entry which is preliminary data.</text>
</comment>
<dbReference type="AlphaFoldDB" id="A0A9X3J3Z3"/>
<evidence type="ECO:0000313" key="2">
    <source>
        <dbReference type="Proteomes" id="UP001145087"/>
    </source>
</evidence>
<sequence>MKTIPALLFLFCCFNTFSQDEKIILQGKVVNTNGDPISDVYIINSSNYEKDITLANGIFTITVSPGDSLILSHISYNRKSVQVYTLLKAPVITLESDNIEIPEITVTPDNAGDLEKAKKNLSFLKDYKVQSYTKIKPESDPVQDIMTEHNKMMRTEASSINLMQIPLESINIFSKKKKIKRKRYNSYYSTRKQKDLHPDD</sequence>
<keyword evidence="2" id="KW-1185">Reference proteome</keyword>
<evidence type="ECO:0000313" key="1">
    <source>
        <dbReference type="EMBL" id="MCY1718813.1"/>
    </source>
</evidence>
<dbReference type="InterPro" id="IPR008969">
    <property type="entry name" value="CarboxyPept-like_regulatory"/>
</dbReference>
<gene>
    <name evidence="1" type="ORF">OU798_00570</name>
</gene>
<evidence type="ECO:0008006" key="3">
    <source>
        <dbReference type="Google" id="ProtNLM"/>
    </source>
</evidence>
<dbReference type="RefSeq" id="WP_343331152.1">
    <property type="nucleotide sequence ID" value="NZ_JAPOHD010000002.1"/>
</dbReference>